<evidence type="ECO:0000256" key="1">
    <source>
        <dbReference type="SAM" id="Coils"/>
    </source>
</evidence>
<feature type="coiled-coil region" evidence="1">
    <location>
        <begin position="56"/>
        <end position="111"/>
    </location>
</feature>
<accession>A0A1R3IKI5</accession>
<feature type="region of interest" description="Disordered" evidence="2">
    <location>
        <begin position="412"/>
        <end position="438"/>
    </location>
</feature>
<feature type="compositionally biased region" description="Basic and acidic residues" evidence="2">
    <location>
        <begin position="412"/>
        <end position="430"/>
    </location>
</feature>
<keyword evidence="1" id="KW-0175">Coiled coil</keyword>
<dbReference type="STRING" id="210143.A0A1R3IKI5"/>
<dbReference type="OMA" id="CASINHI"/>
<feature type="region of interest" description="Disordered" evidence="2">
    <location>
        <begin position="249"/>
        <end position="274"/>
    </location>
</feature>
<keyword evidence="4" id="KW-1185">Reference proteome</keyword>
<evidence type="ECO:0000256" key="2">
    <source>
        <dbReference type="SAM" id="MobiDB-lite"/>
    </source>
</evidence>
<gene>
    <name evidence="3" type="ORF">CCACVL1_11556</name>
</gene>
<evidence type="ECO:0000313" key="4">
    <source>
        <dbReference type="Proteomes" id="UP000188268"/>
    </source>
</evidence>
<feature type="compositionally biased region" description="Basic and acidic residues" evidence="2">
    <location>
        <begin position="249"/>
        <end position="271"/>
    </location>
</feature>
<dbReference type="OrthoDB" id="1933275at2759"/>
<dbReference type="PANTHER" id="PTHR35480">
    <property type="entry name" value="MATERNAL EFFECT EMBRYO ARREST 22"/>
    <property type="match status" value="1"/>
</dbReference>
<dbReference type="PANTHER" id="PTHR35480:SF1">
    <property type="entry name" value="MATERNAL EFFECT EMBRYO ARREST 22"/>
    <property type="match status" value="1"/>
</dbReference>
<feature type="region of interest" description="Disordered" evidence="2">
    <location>
        <begin position="155"/>
        <end position="175"/>
    </location>
</feature>
<dbReference type="Proteomes" id="UP000188268">
    <property type="component" value="Unassembled WGS sequence"/>
</dbReference>
<feature type="coiled-coil region" evidence="1">
    <location>
        <begin position="474"/>
        <end position="567"/>
    </location>
</feature>
<reference evidence="3 4" key="1">
    <citation type="submission" date="2013-09" db="EMBL/GenBank/DDBJ databases">
        <title>Corchorus capsularis genome sequencing.</title>
        <authorList>
            <person name="Alam M."/>
            <person name="Haque M.S."/>
            <person name="Islam M.S."/>
            <person name="Emdad E.M."/>
            <person name="Islam M.M."/>
            <person name="Ahmed B."/>
            <person name="Halim A."/>
            <person name="Hossen Q.M.M."/>
            <person name="Hossain M.Z."/>
            <person name="Ahmed R."/>
            <person name="Khan M.M."/>
            <person name="Islam R."/>
            <person name="Rashid M.M."/>
            <person name="Khan S.A."/>
            <person name="Rahman M.S."/>
            <person name="Alam M."/>
        </authorList>
    </citation>
    <scope>NUCLEOTIDE SEQUENCE [LARGE SCALE GENOMIC DNA]</scope>
    <source>
        <strain evidence="4">cv. CVL-1</strain>
        <tissue evidence="3">Whole seedling</tissue>
    </source>
</reference>
<organism evidence="3 4">
    <name type="scientific">Corchorus capsularis</name>
    <name type="common">Jute</name>
    <dbReference type="NCBI Taxonomy" id="210143"/>
    <lineage>
        <taxon>Eukaryota</taxon>
        <taxon>Viridiplantae</taxon>
        <taxon>Streptophyta</taxon>
        <taxon>Embryophyta</taxon>
        <taxon>Tracheophyta</taxon>
        <taxon>Spermatophyta</taxon>
        <taxon>Magnoliopsida</taxon>
        <taxon>eudicotyledons</taxon>
        <taxon>Gunneridae</taxon>
        <taxon>Pentapetalae</taxon>
        <taxon>rosids</taxon>
        <taxon>malvids</taxon>
        <taxon>Malvales</taxon>
        <taxon>Malvaceae</taxon>
        <taxon>Grewioideae</taxon>
        <taxon>Apeibeae</taxon>
        <taxon>Corchorus</taxon>
    </lineage>
</organism>
<proteinExistence type="predicted"/>
<sequence>MAAVVPDAPETSSATITSVEDVQVSSCCQVWKSKYSKALEGRKCLKQAVGLLQKGFDDAQAQNVALKKAYEEEKVRAKSEKEGRENESALRVSLENELSALKFEISNLKQNGVSDTEDKTEEIKLLKASVSDREKEISWLKELVEKEKNKAELEKKNAAAEKKEAAEASKHAEIEKGKACEERRLAEIERKKAEDYRIQLEALRKEFNKAKSKLVSEKSQFDEATKQLQEEKKKAVELRQRADLEMAKAEEQRKIAEETKKKADEERKCADMEMANAKKLRKIAEETKKKAVEERKRADSQMAKAEEQLKLAEETKKKAVEEIKRADSQMAKAEEQLKLAEETKKKAVEEGKRAELEMGKVEEQRKISEAAKKEADEEKLHAKNLLEQLEEARQRNEELEKKLQELSGTRNLREGFYDKPDKIRSAEAAKTKKTSQVDVLKEDAYKSKEVSNDPQSEVEKGKAICERNRVDSEMRKAEKKRKFVEVDAKKAMEEKCRDDHLLQQLEDARLKIDELQKQIHQLSSSRKTVDALVVSSDKGIGAEVAKVKLLKEQLKFEKKRVKHAKDVAKLERVRSNLLQQEVGHMKLELVQFMNRLDALDKCFSAPAEGIDDMEKDGGFASMQWSKLKEKLDSVKFRNTCLQTNNQLLARRMDTTAYNPLGDQHYADLLPLGENCTESITGINSELESLHGGSDPKILQSSAINSSTASFSDRQLVGSQERGAFSVTTSAKLGEENVQPTIVSMSDEVTRNRCNENLAVVAENSVRSPLPVDHLGRFNGRVKKRKRVLDAVESIELLCIESQKLHLQLEDKLSVLHGMVKGQTDKSTKEAKLVRSNLLDDMPYAVHDRSCKKRKIFNEETGAIQQSREDLRMEQMQHCPQPLEEANEFRPACQPANHLMDSVNIFGETPCDPDKIDPKIMDGFEEIVKGNYMKLLDLDDAAEEERYRIAAEMPVSPTLPEIEFPGTETYEVDQLRTIQYDNCGRSHEVENVASSTSFDVINVEKNPDKLHCNREGTSPRSLLRENEGSPGSLDILRSNENGFSSSIESIPEYCVVHSSIKDHGSVSKIFNATRSCMSQCSLSAQTQFVVHRILHALKLEEKLSAKEKVCVFFSLVLLNFCRIASVKCSLIRDFSPYLNLFVEHINTVMSDAESRSLLVELCLDELLSGIEDFLVEGKVFLNTNLSSETETPVEYDSRRHIIIDGSDVISLHADASADLLVAASIVLGSICTAADRTGFMCEAVYNIVRMRRYDSSVVLIILHVFASVGCDKFFNLRKYSLTMTVLKSIVMFLERERAAVASVTNSSVGDVQPQFLPCVECPFSKDMLSVDIVVSLLFEELQKFGQSGMVHQDLTANSSNSSVVSTQDKNEQNLSLALDMNCDVSCCLDQFNVPGKQSGPVVTQSLCHISDVLSLIELLACNMSWNWTCEKIIAQLLVMLDSSVLESFTLAIIILLGQLGRLGVDAVGYEDKEVDNLKVKLSAFLWKESTIRAGLPIQLATVAALLGLLSLDFEKVIQKNANLSVAS</sequence>
<protein>
    <submittedName>
        <fullName evidence="3">Uncharacterized protein</fullName>
    </submittedName>
</protein>
<feature type="region of interest" description="Disordered" evidence="2">
    <location>
        <begin position="291"/>
        <end position="310"/>
    </location>
</feature>
<dbReference type="Gramene" id="OMO83102">
    <property type="protein sequence ID" value="OMO83102"/>
    <property type="gene ID" value="CCACVL1_11556"/>
</dbReference>
<evidence type="ECO:0000313" key="3">
    <source>
        <dbReference type="EMBL" id="OMO83102.1"/>
    </source>
</evidence>
<name>A0A1R3IKI5_COCAP</name>
<feature type="non-terminal residue" evidence="3">
    <location>
        <position position="1526"/>
    </location>
</feature>
<comment type="caution">
    <text evidence="3">The sequence shown here is derived from an EMBL/GenBank/DDBJ whole genome shotgun (WGS) entry which is preliminary data.</text>
</comment>
<dbReference type="EMBL" id="AWWV01009920">
    <property type="protein sequence ID" value="OMO83102.1"/>
    <property type="molecule type" value="Genomic_DNA"/>
</dbReference>